<name>A0A8C9H8F0_9PRIM</name>
<evidence type="ECO:0000256" key="1">
    <source>
        <dbReference type="SAM" id="MobiDB-lite"/>
    </source>
</evidence>
<dbReference type="Ensembl" id="ENSPTET00000025196.1">
    <property type="protein sequence ID" value="ENSPTEP00000017047.1"/>
    <property type="gene ID" value="ENSPTEG00000018604.1"/>
</dbReference>
<feature type="region of interest" description="Disordered" evidence="1">
    <location>
        <begin position="1"/>
        <end position="34"/>
    </location>
</feature>
<dbReference type="AlphaFoldDB" id="A0A8C9H8F0"/>
<reference evidence="2" key="2">
    <citation type="submission" date="2025-09" db="UniProtKB">
        <authorList>
            <consortium name="Ensembl"/>
        </authorList>
    </citation>
    <scope>IDENTIFICATION</scope>
</reference>
<protein>
    <submittedName>
        <fullName evidence="2">Uncharacterized protein</fullName>
    </submittedName>
</protein>
<keyword evidence="3" id="KW-1185">Reference proteome</keyword>
<evidence type="ECO:0000313" key="3">
    <source>
        <dbReference type="Proteomes" id="UP000694416"/>
    </source>
</evidence>
<proteinExistence type="predicted"/>
<evidence type="ECO:0000313" key="2">
    <source>
        <dbReference type="Ensembl" id="ENSPTEP00000017047.1"/>
    </source>
</evidence>
<dbReference type="Proteomes" id="UP000694416">
    <property type="component" value="Unplaced"/>
</dbReference>
<reference evidence="2" key="1">
    <citation type="submission" date="2025-08" db="UniProtKB">
        <authorList>
            <consortium name="Ensembl"/>
        </authorList>
    </citation>
    <scope>IDENTIFICATION</scope>
</reference>
<sequence>MQEVEQNRHRTVLGPASLNPVAWQSDPKLPSPKCSGSSLPHFYFPFPHKLEDKMGINASISRENMKPEVSFSVICYERK</sequence>
<accession>A0A8C9H8F0</accession>
<organism evidence="2 3">
    <name type="scientific">Piliocolobus tephrosceles</name>
    <name type="common">Ugandan red Colobus</name>
    <dbReference type="NCBI Taxonomy" id="591936"/>
    <lineage>
        <taxon>Eukaryota</taxon>
        <taxon>Metazoa</taxon>
        <taxon>Chordata</taxon>
        <taxon>Craniata</taxon>
        <taxon>Vertebrata</taxon>
        <taxon>Euteleostomi</taxon>
        <taxon>Mammalia</taxon>
        <taxon>Eutheria</taxon>
        <taxon>Euarchontoglires</taxon>
        <taxon>Primates</taxon>
        <taxon>Haplorrhini</taxon>
        <taxon>Catarrhini</taxon>
        <taxon>Cercopithecidae</taxon>
        <taxon>Colobinae</taxon>
        <taxon>Piliocolobus</taxon>
    </lineage>
</organism>